<evidence type="ECO:0000313" key="1">
    <source>
        <dbReference type="EMBL" id="OJT05731.1"/>
    </source>
</evidence>
<dbReference type="EMBL" id="MNAD01001395">
    <property type="protein sequence ID" value="OJT05731.1"/>
    <property type="molecule type" value="Genomic_DNA"/>
</dbReference>
<gene>
    <name evidence="1" type="ORF">TRAPUB_3449</name>
</gene>
<name>A0A1M2VDK4_TRAPU</name>
<dbReference type="AlphaFoldDB" id="A0A1M2VDK4"/>
<proteinExistence type="predicted"/>
<sequence length="378" mass="42296">PLPRDRDITKDSLMKQRREHRAALAQLATVCRAVSSLALDTLWRHIDDFHHLLFALRPYDKTKHMFVADFTDADWVRFQEYALRVRELNVGNLGRFHAMVWVLLTRWCPRQPLLPRLSRLTGFDINTSSVCCTTLFSASIKSLNLKVCHSVEDSVVQMTIQAAQPALSSIIHLSIEDVPAAIAGKEQAVPFWNLTQLHTLHVWHKTVLTIPILESLASFPQLRTLQLHIDRIPEIRQRVASAGFLSLSDLTLSGRLGDICAFMAATTPPNIESLAIGASELCASEGSRDEPHTQSGQATARSLEPIYARLTPSLRHFRATLRCSCSTEYHFPDSSKMLTPLRALSGLQSITFGFEGTKFHLANASLAALEDAWPNVRM</sequence>
<evidence type="ECO:0008006" key="3">
    <source>
        <dbReference type="Google" id="ProtNLM"/>
    </source>
</evidence>
<feature type="non-terminal residue" evidence="1">
    <location>
        <position position="1"/>
    </location>
</feature>
<evidence type="ECO:0000313" key="2">
    <source>
        <dbReference type="Proteomes" id="UP000184267"/>
    </source>
</evidence>
<accession>A0A1M2VDK4</accession>
<dbReference type="OrthoDB" id="2750697at2759"/>
<dbReference type="STRING" id="154538.A0A1M2VDK4"/>
<dbReference type="Proteomes" id="UP000184267">
    <property type="component" value="Unassembled WGS sequence"/>
</dbReference>
<dbReference type="OMA" id="DICAFMA"/>
<organism evidence="1 2">
    <name type="scientific">Trametes pubescens</name>
    <name type="common">White-rot fungus</name>
    <dbReference type="NCBI Taxonomy" id="154538"/>
    <lineage>
        <taxon>Eukaryota</taxon>
        <taxon>Fungi</taxon>
        <taxon>Dikarya</taxon>
        <taxon>Basidiomycota</taxon>
        <taxon>Agaricomycotina</taxon>
        <taxon>Agaricomycetes</taxon>
        <taxon>Polyporales</taxon>
        <taxon>Polyporaceae</taxon>
        <taxon>Trametes</taxon>
    </lineage>
</organism>
<keyword evidence="2" id="KW-1185">Reference proteome</keyword>
<comment type="caution">
    <text evidence="1">The sequence shown here is derived from an EMBL/GenBank/DDBJ whole genome shotgun (WGS) entry which is preliminary data.</text>
</comment>
<dbReference type="Gene3D" id="3.80.10.10">
    <property type="entry name" value="Ribonuclease Inhibitor"/>
    <property type="match status" value="1"/>
</dbReference>
<protein>
    <recommendedName>
        <fullName evidence="3">F-box domain-containing protein</fullName>
    </recommendedName>
</protein>
<dbReference type="SUPFAM" id="SSF52047">
    <property type="entry name" value="RNI-like"/>
    <property type="match status" value="1"/>
</dbReference>
<reference evidence="1 2" key="1">
    <citation type="submission" date="2016-10" db="EMBL/GenBank/DDBJ databases">
        <title>Genome sequence of the basidiomycete white-rot fungus Trametes pubescens.</title>
        <authorList>
            <person name="Makela M.R."/>
            <person name="Granchi Z."/>
            <person name="Peng M."/>
            <person name="De Vries R.P."/>
            <person name="Grigoriev I."/>
            <person name="Riley R."/>
            <person name="Hilden K."/>
        </authorList>
    </citation>
    <scope>NUCLEOTIDE SEQUENCE [LARGE SCALE GENOMIC DNA]</scope>
    <source>
        <strain evidence="1 2">FBCC735</strain>
    </source>
</reference>
<dbReference type="InterPro" id="IPR032675">
    <property type="entry name" value="LRR_dom_sf"/>
</dbReference>